<dbReference type="STRING" id="1434701.SAMN05443634_105260"/>
<dbReference type="RefSeq" id="WP_072931359.1">
    <property type="nucleotide sequence ID" value="NZ_BMFL01000011.1"/>
</dbReference>
<reference evidence="4" key="2">
    <citation type="submission" date="2016-11" db="EMBL/GenBank/DDBJ databases">
        <authorList>
            <person name="Varghese N."/>
            <person name="Submissions S."/>
        </authorList>
    </citation>
    <scope>NUCLEOTIDE SEQUENCE [LARGE SCALE GENOMIC DNA]</scope>
    <source>
        <strain evidence="4">DSM 27989</strain>
    </source>
</reference>
<feature type="transmembrane region" description="Helical" evidence="1">
    <location>
        <begin position="160"/>
        <end position="179"/>
    </location>
</feature>
<accession>A0A1M6XIN8</accession>
<dbReference type="Proteomes" id="UP000650994">
    <property type="component" value="Unassembled WGS sequence"/>
</dbReference>
<keyword evidence="1" id="KW-1133">Transmembrane helix</keyword>
<evidence type="ECO:0000313" key="2">
    <source>
        <dbReference type="EMBL" id="GGF00928.1"/>
    </source>
</evidence>
<dbReference type="EMBL" id="FRBH01000005">
    <property type="protein sequence ID" value="SHL05773.1"/>
    <property type="molecule type" value="Genomic_DNA"/>
</dbReference>
<reference evidence="2" key="5">
    <citation type="submission" date="2024-05" db="EMBL/GenBank/DDBJ databases">
        <authorList>
            <person name="Sun Q."/>
            <person name="Zhou Y."/>
        </authorList>
    </citation>
    <scope>NUCLEOTIDE SEQUENCE</scope>
    <source>
        <strain evidence="2">CGMCC 1.12707</strain>
    </source>
</reference>
<feature type="transmembrane region" description="Helical" evidence="1">
    <location>
        <begin position="104"/>
        <end position="122"/>
    </location>
</feature>
<protein>
    <submittedName>
        <fullName evidence="3">Uncharacterized protein</fullName>
    </submittedName>
</protein>
<feature type="transmembrane region" description="Helical" evidence="1">
    <location>
        <begin position="131"/>
        <end position="154"/>
    </location>
</feature>
<sequence>MSAKKSVIEKFDNETLKTYILNNGRFTKEAKLLAFQILNEREYNFSENEIEFWNELKSDKIVEINKNKYVHPNYIKASNLIYLSGGLGLLSYFILGILTGRFEGVFEAIISIGVIFLIGYLLRKGISKMKYILLFLLIFGILISFQFLKFLIIFYPITAIIHFIQFILQSAAVVLLFLVPKRQKPN</sequence>
<gene>
    <name evidence="2" type="ORF">GCM10010984_18120</name>
    <name evidence="3" type="ORF">SAMN05443634_105260</name>
</gene>
<feature type="transmembrane region" description="Helical" evidence="1">
    <location>
        <begin position="80"/>
        <end position="98"/>
    </location>
</feature>
<reference evidence="3" key="3">
    <citation type="submission" date="2016-11" db="EMBL/GenBank/DDBJ databases">
        <authorList>
            <person name="Jaros S."/>
            <person name="Januszkiewicz K."/>
            <person name="Wedrychowicz H."/>
        </authorList>
    </citation>
    <scope>NUCLEOTIDE SEQUENCE [LARGE SCALE GENOMIC DNA]</scope>
    <source>
        <strain evidence="3">DSM 27989</strain>
    </source>
</reference>
<evidence type="ECO:0000313" key="5">
    <source>
        <dbReference type="Proteomes" id="UP000650994"/>
    </source>
</evidence>
<dbReference type="AlphaFoldDB" id="A0A1M6XIN8"/>
<reference evidence="5" key="4">
    <citation type="journal article" date="2019" name="Int. J. Syst. Evol. Microbiol.">
        <title>The Global Catalogue of Microorganisms (GCM) 10K type strain sequencing project: providing services to taxonomists for standard genome sequencing and annotation.</title>
        <authorList>
            <consortium name="The Broad Institute Genomics Platform"/>
            <consortium name="The Broad Institute Genome Sequencing Center for Infectious Disease"/>
            <person name="Wu L."/>
            <person name="Ma J."/>
        </authorList>
    </citation>
    <scope>NUCLEOTIDE SEQUENCE [LARGE SCALE GENOMIC DNA]</scope>
    <source>
        <strain evidence="5">CGMCC 1.12707</strain>
    </source>
</reference>
<dbReference type="Proteomes" id="UP000184120">
    <property type="component" value="Unassembled WGS sequence"/>
</dbReference>
<dbReference type="OrthoDB" id="1253310at2"/>
<evidence type="ECO:0000313" key="3">
    <source>
        <dbReference type="EMBL" id="SHL05773.1"/>
    </source>
</evidence>
<keyword evidence="5" id="KW-1185">Reference proteome</keyword>
<evidence type="ECO:0000256" key="1">
    <source>
        <dbReference type="SAM" id="Phobius"/>
    </source>
</evidence>
<organism evidence="3 4">
    <name type="scientific">Chishuiella changwenlii</name>
    <dbReference type="NCBI Taxonomy" id="1434701"/>
    <lineage>
        <taxon>Bacteria</taxon>
        <taxon>Pseudomonadati</taxon>
        <taxon>Bacteroidota</taxon>
        <taxon>Flavobacteriia</taxon>
        <taxon>Flavobacteriales</taxon>
        <taxon>Weeksellaceae</taxon>
        <taxon>Chishuiella</taxon>
    </lineage>
</organism>
<evidence type="ECO:0000313" key="4">
    <source>
        <dbReference type="Proteomes" id="UP000184120"/>
    </source>
</evidence>
<keyword evidence="1" id="KW-0812">Transmembrane</keyword>
<name>A0A1M6XIN8_9FLAO</name>
<reference evidence="2" key="1">
    <citation type="journal article" date="2014" name="Int. J. Syst. Evol. Microbiol.">
        <title>Complete genome of a new Firmicutes species belonging to the dominant human colonic microbiota ('Ruminococcus bicirculans') reveals two chromosomes and a selective capacity to utilize plant glucans.</title>
        <authorList>
            <consortium name="NISC Comparative Sequencing Program"/>
            <person name="Wegmann U."/>
            <person name="Louis P."/>
            <person name="Goesmann A."/>
            <person name="Henrissat B."/>
            <person name="Duncan S.H."/>
            <person name="Flint H.J."/>
        </authorList>
    </citation>
    <scope>NUCLEOTIDE SEQUENCE</scope>
    <source>
        <strain evidence="2">CGMCC 1.12707</strain>
    </source>
</reference>
<dbReference type="EMBL" id="BMFL01000011">
    <property type="protein sequence ID" value="GGF00928.1"/>
    <property type="molecule type" value="Genomic_DNA"/>
</dbReference>
<proteinExistence type="predicted"/>
<keyword evidence="1" id="KW-0472">Membrane</keyword>